<feature type="compositionally biased region" description="Low complexity" evidence="1">
    <location>
        <begin position="83"/>
        <end position="97"/>
    </location>
</feature>
<evidence type="ECO:0000313" key="3">
    <source>
        <dbReference type="Proteomes" id="UP001454036"/>
    </source>
</evidence>
<dbReference type="AlphaFoldDB" id="A0AAV3R939"/>
<evidence type="ECO:0000313" key="2">
    <source>
        <dbReference type="EMBL" id="GAA0172909.1"/>
    </source>
</evidence>
<organism evidence="2 3">
    <name type="scientific">Lithospermum erythrorhizon</name>
    <name type="common">Purple gromwell</name>
    <name type="synonym">Lithospermum officinale var. erythrorhizon</name>
    <dbReference type="NCBI Taxonomy" id="34254"/>
    <lineage>
        <taxon>Eukaryota</taxon>
        <taxon>Viridiplantae</taxon>
        <taxon>Streptophyta</taxon>
        <taxon>Embryophyta</taxon>
        <taxon>Tracheophyta</taxon>
        <taxon>Spermatophyta</taxon>
        <taxon>Magnoliopsida</taxon>
        <taxon>eudicotyledons</taxon>
        <taxon>Gunneridae</taxon>
        <taxon>Pentapetalae</taxon>
        <taxon>asterids</taxon>
        <taxon>lamiids</taxon>
        <taxon>Boraginales</taxon>
        <taxon>Boraginaceae</taxon>
        <taxon>Boraginoideae</taxon>
        <taxon>Lithospermeae</taxon>
        <taxon>Lithospermum</taxon>
    </lineage>
</organism>
<dbReference type="EMBL" id="BAABME010041724">
    <property type="protein sequence ID" value="GAA0172909.1"/>
    <property type="molecule type" value="Genomic_DNA"/>
</dbReference>
<sequence length="117" mass="12660">MEMGGNKRGGKAHPGPWPKNRTSSTNASTNHVVNVAPLLTLHPVVNDTSMHDLLRECEDANPEVFVNNLYVDEEDVMAQFLAPDGSSHHGASASETSSSEDDEPDCNDPPRVVRPRG</sequence>
<evidence type="ECO:0000256" key="1">
    <source>
        <dbReference type="SAM" id="MobiDB-lite"/>
    </source>
</evidence>
<reference evidence="2 3" key="1">
    <citation type="submission" date="2024-01" db="EMBL/GenBank/DDBJ databases">
        <title>The complete chloroplast genome sequence of Lithospermum erythrorhizon: insights into the phylogenetic relationship among Boraginaceae species and the maternal lineages of purple gromwells.</title>
        <authorList>
            <person name="Okada T."/>
            <person name="Watanabe K."/>
        </authorList>
    </citation>
    <scope>NUCLEOTIDE SEQUENCE [LARGE SCALE GENOMIC DNA]</scope>
</reference>
<comment type="caution">
    <text evidence="2">The sequence shown here is derived from an EMBL/GenBank/DDBJ whole genome shotgun (WGS) entry which is preliminary data.</text>
</comment>
<feature type="region of interest" description="Disordered" evidence="1">
    <location>
        <begin position="1"/>
        <end position="27"/>
    </location>
</feature>
<proteinExistence type="predicted"/>
<dbReference type="Proteomes" id="UP001454036">
    <property type="component" value="Unassembled WGS sequence"/>
</dbReference>
<accession>A0AAV3R939</accession>
<feature type="region of interest" description="Disordered" evidence="1">
    <location>
        <begin position="83"/>
        <end position="117"/>
    </location>
</feature>
<keyword evidence="3" id="KW-1185">Reference proteome</keyword>
<gene>
    <name evidence="2" type="ORF">LIER_43936</name>
</gene>
<protein>
    <submittedName>
        <fullName evidence="2">Uncharacterized protein</fullName>
    </submittedName>
</protein>
<name>A0AAV3R939_LITER</name>